<evidence type="ECO:0000313" key="1">
    <source>
        <dbReference type="EMBL" id="KAH9374642.1"/>
    </source>
</evidence>
<keyword evidence="2" id="KW-1185">Reference proteome</keyword>
<reference evidence="1 2" key="1">
    <citation type="journal article" date="2020" name="Cell">
        <title>Large-Scale Comparative Analyses of Tick Genomes Elucidate Their Genetic Diversity and Vector Capacities.</title>
        <authorList>
            <consortium name="Tick Genome and Microbiome Consortium (TIGMIC)"/>
            <person name="Jia N."/>
            <person name="Wang J."/>
            <person name="Shi W."/>
            <person name="Du L."/>
            <person name="Sun Y."/>
            <person name="Zhan W."/>
            <person name="Jiang J.F."/>
            <person name="Wang Q."/>
            <person name="Zhang B."/>
            <person name="Ji P."/>
            <person name="Bell-Sakyi L."/>
            <person name="Cui X.M."/>
            <person name="Yuan T.T."/>
            <person name="Jiang B.G."/>
            <person name="Yang W.F."/>
            <person name="Lam T.T."/>
            <person name="Chang Q.C."/>
            <person name="Ding S.J."/>
            <person name="Wang X.J."/>
            <person name="Zhu J.G."/>
            <person name="Ruan X.D."/>
            <person name="Zhao L."/>
            <person name="Wei J.T."/>
            <person name="Ye R.Z."/>
            <person name="Que T.C."/>
            <person name="Du C.H."/>
            <person name="Zhou Y.H."/>
            <person name="Cheng J.X."/>
            <person name="Dai P.F."/>
            <person name="Guo W.B."/>
            <person name="Han X.H."/>
            <person name="Huang E.J."/>
            <person name="Li L.F."/>
            <person name="Wei W."/>
            <person name="Gao Y.C."/>
            <person name="Liu J.Z."/>
            <person name="Shao H.Z."/>
            <person name="Wang X."/>
            <person name="Wang C.C."/>
            <person name="Yang T.C."/>
            <person name="Huo Q.B."/>
            <person name="Li W."/>
            <person name="Chen H.Y."/>
            <person name="Chen S.E."/>
            <person name="Zhou L.G."/>
            <person name="Ni X.B."/>
            <person name="Tian J.H."/>
            <person name="Sheng Y."/>
            <person name="Liu T."/>
            <person name="Pan Y.S."/>
            <person name="Xia L.Y."/>
            <person name="Li J."/>
            <person name="Zhao F."/>
            <person name="Cao W.C."/>
        </authorList>
    </citation>
    <scope>NUCLEOTIDE SEQUENCE [LARGE SCALE GENOMIC DNA]</scope>
    <source>
        <strain evidence="1">HaeL-2018</strain>
    </source>
</reference>
<accession>A0A9J6GH13</accession>
<sequence length="80" mass="8989">MPPRFCCSTQTLQPTRTRAAHLLKAFYPQMLPVTCLAHALNRVCEELRMHFTDVNELIGSAKAVFLKAPSRVRVFKGDAS</sequence>
<dbReference type="VEuPathDB" id="VectorBase:HLOH_040695"/>
<organism evidence="1 2">
    <name type="scientific">Haemaphysalis longicornis</name>
    <name type="common">Bush tick</name>
    <dbReference type="NCBI Taxonomy" id="44386"/>
    <lineage>
        <taxon>Eukaryota</taxon>
        <taxon>Metazoa</taxon>
        <taxon>Ecdysozoa</taxon>
        <taxon>Arthropoda</taxon>
        <taxon>Chelicerata</taxon>
        <taxon>Arachnida</taxon>
        <taxon>Acari</taxon>
        <taxon>Parasitiformes</taxon>
        <taxon>Ixodida</taxon>
        <taxon>Ixodoidea</taxon>
        <taxon>Ixodidae</taxon>
        <taxon>Haemaphysalinae</taxon>
        <taxon>Haemaphysalis</taxon>
    </lineage>
</organism>
<evidence type="ECO:0008006" key="3">
    <source>
        <dbReference type="Google" id="ProtNLM"/>
    </source>
</evidence>
<proteinExistence type="predicted"/>
<dbReference type="AlphaFoldDB" id="A0A9J6GH13"/>
<name>A0A9J6GH13_HAELO</name>
<dbReference type="EMBL" id="JABSTR010000007">
    <property type="protein sequence ID" value="KAH9374642.1"/>
    <property type="molecule type" value="Genomic_DNA"/>
</dbReference>
<evidence type="ECO:0000313" key="2">
    <source>
        <dbReference type="Proteomes" id="UP000821853"/>
    </source>
</evidence>
<protein>
    <recommendedName>
        <fullName evidence="3">DUF659 domain-containing protein</fullName>
    </recommendedName>
</protein>
<comment type="caution">
    <text evidence="1">The sequence shown here is derived from an EMBL/GenBank/DDBJ whole genome shotgun (WGS) entry which is preliminary data.</text>
</comment>
<dbReference type="OrthoDB" id="8032690at2759"/>
<dbReference type="Proteomes" id="UP000821853">
    <property type="component" value="Chromosome 5"/>
</dbReference>
<gene>
    <name evidence="1" type="ORF">HPB48_013829</name>
</gene>